<evidence type="ECO:0000256" key="8">
    <source>
        <dbReference type="ARBA" id="ARBA00023170"/>
    </source>
</evidence>
<keyword evidence="3 14" id="KW-0863">Zinc-finger</keyword>
<dbReference type="GO" id="GO:0000122">
    <property type="term" value="P:negative regulation of transcription by RNA polymerase II"/>
    <property type="evidence" value="ECO:0007669"/>
    <property type="project" value="TreeGrafter"/>
</dbReference>
<dbReference type="Proteomes" id="UP000549394">
    <property type="component" value="Unassembled WGS sequence"/>
</dbReference>
<dbReference type="SMART" id="SM00430">
    <property type="entry name" value="HOLI"/>
    <property type="match status" value="1"/>
</dbReference>
<feature type="compositionally biased region" description="Polar residues" evidence="15">
    <location>
        <begin position="152"/>
        <end position="174"/>
    </location>
</feature>
<dbReference type="FunFam" id="3.30.50.10:FF:000031">
    <property type="entry name" value="Ecdysone receptor A1"/>
    <property type="match status" value="1"/>
</dbReference>
<gene>
    <name evidence="18" type="ORF">DGYR_LOCUS6225</name>
</gene>
<dbReference type="PRINTS" id="PR00047">
    <property type="entry name" value="STROIDFINGER"/>
</dbReference>
<feature type="domain" description="NR LBD" evidence="17">
    <location>
        <begin position="187"/>
        <end position="423"/>
    </location>
</feature>
<evidence type="ECO:0000256" key="4">
    <source>
        <dbReference type="ARBA" id="ARBA00022833"/>
    </source>
</evidence>
<dbReference type="GO" id="GO:0000978">
    <property type="term" value="F:RNA polymerase II cis-regulatory region sequence-specific DNA binding"/>
    <property type="evidence" value="ECO:0007669"/>
    <property type="project" value="TreeGrafter"/>
</dbReference>
<dbReference type="SUPFAM" id="SSF57716">
    <property type="entry name" value="Glucocorticoid receptor-like (DNA-binding domain)"/>
    <property type="match status" value="1"/>
</dbReference>
<dbReference type="PROSITE" id="PS51030">
    <property type="entry name" value="NUCLEAR_REC_DBD_2"/>
    <property type="match status" value="1"/>
</dbReference>
<evidence type="ECO:0000256" key="2">
    <source>
        <dbReference type="ARBA" id="ARBA00022723"/>
    </source>
</evidence>
<dbReference type="InterPro" id="IPR035500">
    <property type="entry name" value="NHR-like_dom_sf"/>
</dbReference>
<dbReference type="GO" id="GO:0045944">
    <property type="term" value="P:positive regulation of transcription by RNA polymerase II"/>
    <property type="evidence" value="ECO:0007669"/>
    <property type="project" value="TreeGrafter"/>
</dbReference>
<keyword evidence="4 14" id="KW-0862">Zinc</keyword>
<feature type="compositionally biased region" description="Basic and acidic residues" evidence="15">
    <location>
        <begin position="36"/>
        <end position="46"/>
    </location>
</feature>
<evidence type="ECO:0000256" key="14">
    <source>
        <dbReference type="RuleBase" id="RU004334"/>
    </source>
</evidence>
<name>A0A7I8VPQ2_9ANNE</name>
<dbReference type="Pfam" id="PF00105">
    <property type="entry name" value="zf-C4"/>
    <property type="match status" value="1"/>
</dbReference>
<evidence type="ECO:0000256" key="10">
    <source>
        <dbReference type="ARBA" id="ARBA00029963"/>
    </source>
</evidence>
<dbReference type="SUPFAM" id="SSF48508">
    <property type="entry name" value="Nuclear receptor ligand-binding domain"/>
    <property type="match status" value="1"/>
</dbReference>
<dbReference type="PANTHER" id="PTHR24082:SF507">
    <property type="entry name" value="BILE ACID RECEPTOR-RELATED"/>
    <property type="match status" value="1"/>
</dbReference>
<dbReference type="InterPro" id="IPR050234">
    <property type="entry name" value="Nuclear_hormone_rcpt_NR1"/>
</dbReference>
<keyword evidence="6 14" id="KW-0238">DNA-binding</keyword>
<evidence type="ECO:0000256" key="12">
    <source>
        <dbReference type="ARBA" id="ARBA00033003"/>
    </source>
</evidence>
<keyword evidence="7 14" id="KW-0804">Transcription</keyword>
<evidence type="ECO:0000256" key="11">
    <source>
        <dbReference type="ARBA" id="ARBA00030794"/>
    </source>
</evidence>
<dbReference type="PRINTS" id="PR00398">
    <property type="entry name" value="STRDHORMONER"/>
</dbReference>
<evidence type="ECO:0000256" key="15">
    <source>
        <dbReference type="SAM" id="MobiDB-lite"/>
    </source>
</evidence>
<feature type="domain" description="Nuclear receptor" evidence="16">
    <location>
        <begin position="58"/>
        <end position="133"/>
    </location>
</feature>
<dbReference type="PROSITE" id="PS00031">
    <property type="entry name" value="NUCLEAR_REC_DBD_1"/>
    <property type="match status" value="1"/>
</dbReference>
<evidence type="ECO:0000256" key="6">
    <source>
        <dbReference type="ARBA" id="ARBA00023125"/>
    </source>
</evidence>
<keyword evidence="5 14" id="KW-0805">Transcription regulation</keyword>
<dbReference type="InterPro" id="IPR000536">
    <property type="entry name" value="Nucl_hrmn_rcpt_lig-bd"/>
</dbReference>
<feature type="region of interest" description="Disordered" evidence="15">
    <location>
        <begin position="1"/>
        <end position="49"/>
    </location>
</feature>
<reference evidence="18 19" key="1">
    <citation type="submission" date="2020-08" db="EMBL/GenBank/DDBJ databases">
        <authorList>
            <person name="Hejnol A."/>
        </authorList>
    </citation>
    <scope>NUCLEOTIDE SEQUENCE [LARGE SCALE GENOMIC DNA]</scope>
</reference>
<organism evidence="18 19">
    <name type="scientific">Dimorphilus gyrociliatus</name>
    <dbReference type="NCBI Taxonomy" id="2664684"/>
    <lineage>
        <taxon>Eukaryota</taxon>
        <taxon>Metazoa</taxon>
        <taxon>Spiralia</taxon>
        <taxon>Lophotrochozoa</taxon>
        <taxon>Annelida</taxon>
        <taxon>Polychaeta</taxon>
        <taxon>Polychaeta incertae sedis</taxon>
        <taxon>Dinophilidae</taxon>
        <taxon>Dimorphilus</taxon>
    </lineage>
</organism>
<dbReference type="GO" id="GO:0008270">
    <property type="term" value="F:zinc ion binding"/>
    <property type="evidence" value="ECO:0007669"/>
    <property type="project" value="UniProtKB-KW"/>
</dbReference>
<comment type="subcellular location">
    <subcellularLocation>
        <location evidence="14">Nucleus</location>
    </subcellularLocation>
</comment>
<evidence type="ECO:0000259" key="16">
    <source>
        <dbReference type="PROSITE" id="PS51030"/>
    </source>
</evidence>
<dbReference type="GO" id="GO:0004879">
    <property type="term" value="F:nuclear receptor activity"/>
    <property type="evidence" value="ECO:0007669"/>
    <property type="project" value="InterPro"/>
</dbReference>
<dbReference type="InterPro" id="IPR013088">
    <property type="entry name" value="Znf_NHR/GATA"/>
</dbReference>
<feature type="compositionally biased region" description="Polar residues" evidence="15">
    <location>
        <begin position="432"/>
        <end position="447"/>
    </location>
</feature>
<keyword evidence="8 14" id="KW-0675">Receptor</keyword>
<comment type="similarity">
    <text evidence="14">Belongs to the nuclear hormone receptor family.</text>
</comment>
<feature type="compositionally biased region" description="Basic and acidic residues" evidence="15">
    <location>
        <begin position="19"/>
        <end position="28"/>
    </location>
</feature>
<dbReference type="EMBL" id="CAJFCJ010000007">
    <property type="protein sequence ID" value="CAD5117724.1"/>
    <property type="molecule type" value="Genomic_DNA"/>
</dbReference>
<dbReference type="GO" id="GO:0035076">
    <property type="term" value="P:ecdysone receptor signaling pathway"/>
    <property type="evidence" value="ECO:0007669"/>
    <property type="project" value="InterPro"/>
</dbReference>
<evidence type="ECO:0000313" key="18">
    <source>
        <dbReference type="EMBL" id="CAD5117724.1"/>
    </source>
</evidence>
<evidence type="ECO:0000256" key="3">
    <source>
        <dbReference type="ARBA" id="ARBA00022771"/>
    </source>
</evidence>
<dbReference type="PROSITE" id="PS51843">
    <property type="entry name" value="NR_LBD"/>
    <property type="match status" value="1"/>
</dbReference>
<evidence type="ECO:0000256" key="9">
    <source>
        <dbReference type="ARBA" id="ARBA00023242"/>
    </source>
</evidence>
<keyword evidence="19" id="KW-1185">Reference proteome</keyword>
<dbReference type="InterPro" id="IPR003069">
    <property type="entry name" value="Ecdystd_rcpt"/>
</dbReference>
<evidence type="ECO:0000313" key="19">
    <source>
        <dbReference type="Proteomes" id="UP000549394"/>
    </source>
</evidence>
<dbReference type="AlphaFoldDB" id="A0A7I8VPQ2"/>
<dbReference type="PRINTS" id="PR01283">
    <property type="entry name" value="ECDYSTEROIDR"/>
</dbReference>
<dbReference type="GO" id="GO:0030154">
    <property type="term" value="P:cell differentiation"/>
    <property type="evidence" value="ECO:0007669"/>
    <property type="project" value="TreeGrafter"/>
</dbReference>
<dbReference type="OrthoDB" id="5837785at2759"/>
<sequence>MSGNDSWWHEKTTGTSPTWKDKIKKEIKEDTDDEDNKNVAEKRMKSESSNFGARSREEELCLVCGDRASGYHYNALSCEGCKGFFRRSITRDAKYKCKNGGNCEMDMWMRRRCQSCRLRRCKEVGMKEECLLSDEQCKARDARRKDKRRKGSITSSVEQFSPDSNSIVSDENYQSPISNPMTHVRKECRQLIEELVFFQDRFELPTKDDIEKISRVRVSDQGRPKDMSDALFKNMAEMTILTTHLIVDFAKHLPGFLDLNRDDQITLLKGSACEVMMLRTARRYDTETNTVVFADGIAHTQQSMSMAGLHSFVSSMFEFCGGMGQLRVDNAEYALVTAISIFTDRPGLKFPKAVIELQEKYAEALQEYDRFRRSKKSYFFAKLIMQLCRLRELAAEHSQVMFSLKVEKGSLPPLLEEYFDVTDSTENRQKDSSSPTCSNANNNLQSL</sequence>
<feature type="region of interest" description="Disordered" evidence="15">
    <location>
        <begin position="425"/>
        <end position="447"/>
    </location>
</feature>
<protein>
    <recommendedName>
        <fullName evidence="1">Ecdysone receptor</fullName>
    </recommendedName>
    <alternativeName>
        <fullName evidence="10">20-hydroxy-ecdysone receptor</fullName>
    </alternativeName>
    <alternativeName>
        <fullName evidence="11">EcRH</fullName>
    </alternativeName>
    <alternativeName>
        <fullName evidence="12">Ecdysteroid receptor</fullName>
    </alternativeName>
    <alternativeName>
        <fullName evidence="13">Nuclear receptor subfamily 1 group H member 1</fullName>
    </alternativeName>
</protein>
<dbReference type="SMART" id="SM00399">
    <property type="entry name" value="ZnF_C4"/>
    <property type="match status" value="1"/>
</dbReference>
<dbReference type="GO" id="GO:0090575">
    <property type="term" value="C:RNA polymerase II transcription regulator complex"/>
    <property type="evidence" value="ECO:0007669"/>
    <property type="project" value="TreeGrafter"/>
</dbReference>
<dbReference type="Gene3D" id="3.30.50.10">
    <property type="entry name" value="Erythroid Transcription Factor GATA-1, subunit A"/>
    <property type="match status" value="1"/>
</dbReference>
<evidence type="ECO:0000259" key="17">
    <source>
        <dbReference type="PROSITE" id="PS51843"/>
    </source>
</evidence>
<dbReference type="InterPro" id="IPR001628">
    <property type="entry name" value="Znf_hrmn_rcpt"/>
</dbReference>
<dbReference type="GO" id="GO:0035100">
    <property type="term" value="F:ecdysone binding"/>
    <property type="evidence" value="ECO:0007669"/>
    <property type="project" value="InterPro"/>
</dbReference>
<dbReference type="Pfam" id="PF00104">
    <property type="entry name" value="Hormone_recep"/>
    <property type="match status" value="1"/>
</dbReference>
<evidence type="ECO:0000256" key="13">
    <source>
        <dbReference type="ARBA" id="ARBA00033286"/>
    </source>
</evidence>
<proteinExistence type="inferred from homology"/>
<dbReference type="Gene3D" id="1.10.565.10">
    <property type="entry name" value="Retinoid X Receptor"/>
    <property type="match status" value="1"/>
</dbReference>
<comment type="caution">
    <text evidence="18">The sequence shown here is derived from an EMBL/GenBank/DDBJ whole genome shotgun (WGS) entry which is preliminary data.</text>
</comment>
<dbReference type="InterPro" id="IPR001723">
    <property type="entry name" value="Nuclear_hrmn_rcpt"/>
</dbReference>
<evidence type="ECO:0000256" key="1">
    <source>
        <dbReference type="ARBA" id="ARBA00022052"/>
    </source>
</evidence>
<evidence type="ECO:0000256" key="7">
    <source>
        <dbReference type="ARBA" id="ARBA00023163"/>
    </source>
</evidence>
<accession>A0A7I8VPQ2</accession>
<feature type="region of interest" description="Disordered" evidence="15">
    <location>
        <begin position="143"/>
        <end position="174"/>
    </location>
</feature>
<keyword evidence="9 14" id="KW-0539">Nucleus</keyword>
<evidence type="ECO:0000256" key="5">
    <source>
        <dbReference type="ARBA" id="ARBA00023015"/>
    </source>
</evidence>
<keyword evidence="2 14" id="KW-0479">Metal-binding</keyword>
<dbReference type="PANTHER" id="PTHR24082">
    <property type="entry name" value="NUCLEAR HORMONE RECEPTOR"/>
    <property type="match status" value="1"/>
</dbReference>